<sequence length="501" mass="56467">MKKYNLIKISVITLVLALVSCDDILDESPDNRTEIDSLEKISELLVNAYPQALYTPFLEPMSDNADDKSFSADQTRLNDLMYEWSNFFDDDEDTPTFYWNEAYEAISQANQALASLDELGQVDVVQRGEALIARAYAHFMLVNIFAKAYNPSTASTDLGIPYITEPEITLLPQYERNTLQEVYDSIEADLVEGLKYTGNDNDYQDARIAKFHFTSKAANAFASRFYLVIGEWQKVIDHSNKVLSGSGINDLRDYANEYRGAGLSYSERAFRFSSTIEPANLLITVGSSVYNRNHFSLRFQLSGDLARELFFNGNAAGLAWSEQVFGQDLFFNVPKYDEYFRTTNQAAGIGLPFVQTPILTTDETLFNRAEAYAMLGEFQLAADDLNTLLSVKSEGYTSAAVLSTDDITANFGADSNFYTPFYQIPADALPFVNVILETKRSVFYNEGLRWFDVKRHDIVVEHERQVTPSVTETLTLPKGDNRRALQIPTEAQSRGILPNPR</sequence>
<comment type="caution">
    <text evidence="3">The sequence shown here is derived from an EMBL/GenBank/DDBJ whole genome shotgun (WGS) entry which is preliminary data.</text>
</comment>
<protein>
    <submittedName>
        <fullName evidence="3">RagB/SusD family nutrient uptake outer membrane protein</fullName>
    </submittedName>
</protein>
<dbReference type="Gene3D" id="1.25.40.390">
    <property type="match status" value="1"/>
</dbReference>
<feature type="domain" description="SusD-like N-terminal" evidence="2">
    <location>
        <begin position="25"/>
        <end position="227"/>
    </location>
</feature>
<dbReference type="PROSITE" id="PS51257">
    <property type="entry name" value="PROKAR_LIPOPROTEIN"/>
    <property type="match status" value="1"/>
</dbReference>
<name>A0ABT8X7E2_9FLAO</name>
<organism evidence="3 4">
    <name type="scientific">Flavivirga amylovorans</name>
    <dbReference type="NCBI Taxonomy" id="870486"/>
    <lineage>
        <taxon>Bacteria</taxon>
        <taxon>Pseudomonadati</taxon>
        <taxon>Bacteroidota</taxon>
        <taxon>Flavobacteriia</taxon>
        <taxon>Flavobacteriales</taxon>
        <taxon>Flavobacteriaceae</taxon>
        <taxon>Flavivirga</taxon>
    </lineage>
</organism>
<evidence type="ECO:0000313" key="4">
    <source>
        <dbReference type="Proteomes" id="UP001176891"/>
    </source>
</evidence>
<feature type="region of interest" description="Disordered" evidence="1">
    <location>
        <begin position="479"/>
        <end position="501"/>
    </location>
</feature>
<keyword evidence="4" id="KW-1185">Reference proteome</keyword>
<dbReference type="SUPFAM" id="SSF48452">
    <property type="entry name" value="TPR-like"/>
    <property type="match status" value="1"/>
</dbReference>
<evidence type="ECO:0000259" key="2">
    <source>
        <dbReference type="Pfam" id="PF14322"/>
    </source>
</evidence>
<gene>
    <name evidence="3" type="ORF">Q4Q39_19535</name>
</gene>
<dbReference type="InterPro" id="IPR011990">
    <property type="entry name" value="TPR-like_helical_dom_sf"/>
</dbReference>
<dbReference type="Pfam" id="PF14322">
    <property type="entry name" value="SusD-like_3"/>
    <property type="match status" value="1"/>
</dbReference>
<dbReference type="EMBL" id="JAUOEM010000009">
    <property type="protein sequence ID" value="MDO5989603.1"/>
    <property type="molecule type" value="Genomic_DNA"/>
</dbReference>
<dbReference type="InterPro" id="IPR033985">
    <property type="entry name" value="SusD-like_N"/>
</dbReference>
<dbReference type="RefSeq" id="WP_303284270.1">
    <property type="nucleotide sequence ID" value="NZ_BAABCZ010000001.1"/>
</dbReference>
<reference evidence="3" key="1">
    <citation type="submission" date="2023-07" db="EMBL/GenBank/DDBJ databases">
        <title>Two novel species in the genus Flavivirga.</title>
        <authorList>
            <person name="Kwon K."/>
        </authorList>
    </citation>
    <scope>NUCLEOTIDE SEQUENCE</scope>
    <source>
        <strain evidence="3">KACC 14157</strain>
    </source>
</reference>
<proteinExistence type="predicted"/>
<dbReference type="Proteomes" id="UP001176891">
    <property type="component" value="Unassembled WGS sequence"/>
</dbReference>
<accession>A0ABT8X7E2</accession>
<evidence type="ECO:0000256" key="1">
    <source>
        <dbReference type="SAM" id="MobiDB-lite"/>
    </source>
</evidence>
<evidence type="ECO:0000313" key="3">
    <source>
        <dbReference type="EMBL" id="MDO5989603.1"/>
    </source>
</evidence>